<dbReference type="FunFam" id="3.40.50.2000:FF:000037">
    <property type="entry name" value="Glycosyltransferase"/>
    <property type="match status" value="1"/>
</dbReference>
<dbReference type="SUPFAM" id="SSF53756">
    <property type="entry name" value="UDP-Glycosyltransferase/glycogen phosphorylase"/>
    <property type="match status" value="1"/>
</dbReference>
<dbReference type="KEGG" id="boe:106320917"/>
<name>A0A0D2ZTR7_BRAOL</name>
<dbReference type="GeneID" id="106320917"/>
<dbReference type="HOGENOM" id="CLU_001724_2_3_1"/>
<keyword evidence="5" id="KW-1185">Reference proteome</keyword>
<evidence type="ECO:0000256" key="1">
    <source>
        <dbReference type="ARBA" id="ARBA00009995"/>
    </source>
</evidence>
<dbReference type="AlphaFoldDB" id="A0A0D2ZTR7"/>
<sequence length="453" mass="50243">MERGEGAMHVAMFPWLAMGHLLPFFRMSKLLAQKGHKVSFISTPRNIERLPSLPSSLSSFITFVSFPLVPFPGSTRGSECSMDVPYNKQPSLKSAFDLLQKPLTEFLQEESPDWVIYDYAAHWLPPVAAELGISKAFFSIFNAASLCFLGPPSLLLEGVRSTPEDFTVVPPWIPFQSNMAYRYHEVTLVGDKRGKDTNGVSDSARFGYSISESDAVFVHTSTGFEPEWLGLLKDLYRKPVFPTGFLPTGTEDEVEGDKTWVGIKNWLDKQSINSVVYVALGTEASLPPAEFTELAHGLEKSEVPFFWVIRNESQILDGCVERFAGRGMVHVGWVPQVKILSHSSVGGFLTHCGWNSLVEGLGFGRVPILFPVLNEQGLNTRLLEGKGLGVEIPRDEEKGSFDSDSVAHSVRLAMVDDAGESIRAKTKLMMGLFGNMDENSRYVDELVGYMRSK</sequence>
<dbReference type="EnsemblPlants" id="Bo01127s010.1">
    <property type="protein sequence ID" value="Bo01127s010.1"/>
    <property type="gene ID" value="Bo01127s010"/>
</dbReference>
<dbReference type="FunFam" id="3.40.50.2000:FF:000088">
    <property type="entry name" value="Glycosyltransferase"/>
    <property type="match status" value="1"/>
</dbReference>
<dbReference type="eggNOG" id="KOG1192">
    <property type="taxonomic scope" value="Eukaryota"/>
</dbReference>
<dbReference type="InterPro" id="IPR002213">
    <property type="entry name" value="UDP_glucos_trans"/>
</dbReference>
<dbReference type="Gramene" id="Bo01127s010.1">
    <property type="protein sequence ID" value="Bo01127s010.1"/>
    <property type="gene ID" value="Bo01127s010"/>
</dbReference>
<organism evidence="4 5">
    <name type="scientific">Brassica oleracea var. oleracea</name>
    <dbReference type="NCBI Taxonomy" id="109376"/>
    <lineage>
        <taxon>Eukaryota</taxon>
        <taxon>Viridiplantae</taxon>
        <taxon>Streptophyta</taxon>
        <taxon>Embryophyta</taxon>
        <taxon>Tracheophyta</taxon>
        <taxon>Spermatophyta</taxon>
        <taxon>Magnoliopsida</taxon>
        <taxon>eudicotyledons</taxon>
        <taxon>Gunneridae</taxon>
        <taxon>Pentapetalae</taxon>
        <taxon>rosids</taxon>
        <taxon>malvids</taxon>
        <taxon>Brassicales</taxon>
        <taxon>Brassicaceae</taxon>
        <taxon>Brassiceae</taxon>
        <taxon>Brassica</taxon>
    </lineage>
</organism>
<dbReference type="Gene3D" id="3.40.50.2000">
    <property type="entry name" value="Glycogen Phosphorylase B"/>
    <property type="match status" value="2"/>
</dbReference>
<proteinExistence type="inferred from homology"/>
<dbReference type="GO" id="GO:0035251">
    <property type="term" value="F:UDP-glucosyltransferase activity"/>
    <property type="evidence" value="ECO:0007669"/>
    <property type="project" value="InterPro"/>
</dbReference>
<reference evidence="4" key="2">
    <citation type="submission" date="2015-06" db="UniProtKB">
        <authorList>
            <consortium name="EnsemblPlants"/>
        </authorList>
    </citation>
    <scope>IDENTIFICATION</scope>
</reference>
<dbReference type="CDD" id="cd03784">
    <property type="entry name" value="GT1_Gtf-like"/>
    <property type="match status" value="1"/>
</dbReference>
<dbReference type="Proteomes" id="UP000032141">
    <property type="component" value="Unassembled WGS sequence"/>
</dbReference>
<evidence type="ECO:0008006" key="6">
    <source>
        <dbReference type="Google" id="ProtNLM"/>
    </source>
</evidence>
<dbReference type="PANTHER" id="PTHR48049">
    <property type="entry name" value="GLYCOSYLTRANSFERASE"/>
    <property type="match status" value="1"/>
</dbReference>
<dbReference type="Pfam" id="PF00201">
    <property type="entry name" value="UDPGT"/>
    <property type="match status" value="1"/>
</dbReference>
<reference evidence="4" key="1">
    <citation type="journal article" date="2014" name="Genome Biol.">
        <title>Transcriptome and methylome profiling reveals relics of genome dominance in the mesopolyploid Brassica oleracea.</title>
        <authorList>
            <person name="Parkin I.A."/>
            <person name="Koh C."/>
            <person name="Tang H."/>
            <person name="Robinson S.J."/>
            <person name="Kagale S."/>
            <person name="Clarke W.E."/>
            <person name="Town C.D."/>
            <person name="Nixon J."/>
            <person name="Krishnakumar V."/>
            <person name="Bidwell S.L."/>
            <person name="Denoeud F."/>
            <person name="Belcram H."/>
            <person name="Links M.G."/>
            <person name="Just J."/>
            <person name="Clarke C."/>
            <person name="Bender T."/>
            <person name="Huebert T."/>
            <person name="Mason A.S."/>
            <person name="Pires J.C."/>
            <person name="Barker G."/>
            <person name="Moore J."/>
            <person name="Walley P.G."/>
            <person name="Manoli S."/>
            <person name="Batley J."/>
            <person name="Edwards D."/>
            <person name="Nelson M.N."/>
            <person name="Wang X."/>
            <person name="Paterson A.H."/>
            <person name="King G."/>
            <person name="Bancroft I."/>
            <person name="Chalhoub B."/>
            <person name="Sharpe A.G."/>
        </authorList>
    </citation>
    <scope>NUCLEOTIDE SEQUENCE [LARGE SCALE GENOMIC DNA]</scope>
    <source>
        <strain evidence="4">cv. TO1000</strain>
    </source>
</reference>
<dbReference type="PANTHER" id="PTHR48049:SF138">
    <property type="entry name" value="UDP-GLYCOSYLTRANSFERASE 91C1"/>
    <property type="match status" value="1"/>
</dbReference>
<comment type="similarity">
    <text evidence="1">Belongs to the UDP-glycosyltransferase family.</text>
</comment>
<protein>
    <recommendedName>
        <fullName evidence="6">Glycosyltransferase</fullName>
    </recommendedName>
</protein>
<keyword evidence="2" id="KW-0328">Glycosyltransferase</keyword>
<dbReference type="OMA" id="GSECSMD"/>
<accession>A0A0D2ZTR7</accession>
<evidence type="ECO:0000313" key="4">
    <source>
        <dbReference type="EnsemblPlants" id="Bo01127s010.1"/>
    </source>
</evidence>
<dbReference type="RefSeq" id="XP_013614713.1">
    <property type="nucleotide sequence ID" value="XM_013759259.1"/>
</dbReference>
<evidence type="ECO:0000313" key="5">
    <source>
        <dbReference type="Proteomes" id="UP000032141"/>
    </source>
</evidence>
<keyword evidence="3" id="KW-0808">Transferase</keyword>
<evidence type="ECO:0000256" key="3">
    <source>
        <dbReference type="ARBA" id="ARBA00022679"/>
    </source>
</evidence>
<dbReference type="SMR" id="A0A0D2ZTR7"/>
<dbReference type="STRING" id="109376.A0A0D2ZTR7"/>
<dbReference type="OrthoDB" id="5835829at2759"/>
<dbReference type="InterPro" id="IPR050481">
    <property type="entry name" value="UDP-glycosyltransf_plant"/>
</dbReference>
<evidence type="ECO:0000256" key="2">
    <source>
        <dbReference type="ARBA" id="ARBA00022676"/>
    </source>
</evidence>